<keyword evidence="1" id="KW-1133">Transmembrane helix</keyword>
<dbReference type="AlphaFoldDB" id="A0A3S0J4Z9"/>
<feature type="transmembrane region" description="Helical" evidence="1">
    <location>
        <begin position="232"/>
        <end position="254"/>
    </location>
</feature>
<reference evidence="2 3" key="1">
    <citation type="submission" date="2018-12" db="EMBL/GenBank/DDBJ databases">
        <authorList>
            <person name="Yu L."/>
        </authorList>
    </citation>
    <scope>NUCLEOTIDE SEQUENCE [LARGE SCALE GENOMIC DNA]</scope>
    <source>
        <strain evidence="2 3">S5H2222</strain>
    </source>
</reference>
<protein>
    <recommendedName>
        <fullName evidence="4">Exopolysaccharide Pel transporter PelG</fullName>
    </recommendedName>
</protein>
<evidence type="ECO:0000256" key="1">
    <source>
        <dbReference type="SAM" id="Phobius"/>
    </source>
</evidence>
<feature type="transmembrane region" description="Helical" evidence="1">
    <location>
        <begin position="134"/>
        <end position="154"/>
    </location>
</feature>
<name>A0A3S0J4Z9_9BACI</name>
<dbReference type="EMBL" id="RXNR01000008">
    <property type="protein sequence ID" value="RTQ95064.1"/>
    <property type="molecule type" value="Genomic_DNA"/>
</dbReference>
<keyword evidence="1" id="KW-0812">Transmembrane</keyword>
<dbReference type="OrthoDB" id="37830at2"/>
<feature type="transmembrane region" description="Helical" evidence="1">
    <location>
        <begin position="65"/>
        <end position="84"/>
    </location>
</feature>
<proteinExistence type="predicted"/>
<feature type="transmembrane region" description="Helical" evidence="1">
    <location>
        <begin position="105"/>
        <end position="128"/>
    </location>
</feature>
<feature type="transmembrane region" description="Helical" evidence="1">
    <location>
        <begin position="21"/>
        <end position="45"/>
    </location>
</feature>
<evidence type="ECO:0008006" key="4">
    <source>
        <dbReference type="Google" id="ProtNLM"/>
    </source>
</evidence>
<keyword evidence="3" id="KW-1185">Reference proteome</keyword>
<feature type="transmembrane region" description="Helical" evidence="1">
    <location>
        <begin position="367"/>
        <end position="390"/>
    </location>
</feature>
<dbReference type="Proteomes" id="UP000276349">
    <property type="component" value="Unassembled WGS sequence"/>
</dbReference>
<sequence length="469" mass="53852">MAGIGFQLKKMFNERGFLANVRAYSYSAIVTVGPLALCILLMTFVQQLLLAVDTPYAERELFLAASEYALIFSQIITGGFNLIVSRYVADQIYLEKYENILSSMYGVMSICVLLGGVSAFVFFLFSPLDLTFKFVTYIFFIELIIVWIQCMYVSALKDYMKIVKSFLIGVIISGAAIFICIKFLHIYSVTAMMICLNIGFLFMLVKFTQYIREYFKVNNYKYFLFLAYFKKSPLLFVCGFFYTLGLYGHNLIVWQGQYQHTVADTFVIAPFYDVPVFFAYLSVLPAMVLFVVSLETSFYTAYKTYYNRILNSFPLRDILSAKKDMFKILSLELAFIVEIQLFTAICSIALGLKFLPLLGLTFEQIQLFIILVLGYLFFIVMYTVVLLLLYYDDQKGASITTVIYTVGSMVLTFVFVPYDNNGFSVFIAALISLLFGLWKLTHYLNNIDYYTFCSQPLIPKKRRGDLRGN</sequence>
<feature type="transmembrane region" description="Helical" evidence="1">
    <location>
        <begin position="191"/>
        <end position="211"/>
    </location>
</feature>
<feature type="transmembrane region" description="Helical" evidence="1">
    <location>
        <begin position="274"/>
        <end position="294"/>
    </location>
</feature>
<gene>
    <name evidence="2" type="ORF">EKG35_04110</name>
</gene>
<dbReference type="InterPro" id="IPR031617">
    <property type="entry name" value="PelG"/>
</dbReference>
<feature type="transmembrane region" description="Helical" evidence="1">
    <location>
        <begin position="333"/>
        <end position="355"/>
    </location>
</feature>
<organism evidence="2 3">
    <name type="scientific">Lysinibacillus telephonicus</name>
    <dbReference type="NCBI Taxonomy" id="1714840"/>
    <lineage>
        <taxon>Bacteria</taxon>
        <taxon>Bacillati</taxon>
        <taxon>Bacillota</taxon>
        <taxon>Bacilli</taxon>
        <taxon>Bacillales</taxon>
        <taxon>Bacillaceae</taxon>
        <taxon>Lysinibacillus</taxon>
    </lineage>
</organism>
<accession>A0A3S0J4Z9</accession>
<dbReference type="Pfam" id="PF16933">
    <property type="entry name" value="PelG"/>
    <property type="match status" value="1"/>
</dbReference>
<keyword evidence="1" id="KW-0472">Membrane</keyword>
<feature type="transmembrane region" description="Helical" evidence="1">
    <location>
        <begin position="397"/>
        <end position="416"/>
    </location>
</feature>
<evidence type="ECO:0000313" key="2">
    <source>
        <dbReference type="EMBL" id="RTQ95064.1"/>
    </source>
</evidence>
<feature type="transmembrane region" description="Helical" evidence="1">
    <location>
        <begin position="422"/>
        <end position="440"/>
    </location>
</feature>
<comment type="caution">
    <text evidence="2">The sequence shown here is derived from an EMBL/GenBank/DDBJ whole genome shotgun (WGS) entry which is preliminary data.</text>
</comment>
<dbReference type="RefSeq" id="WP_126293057.1">
    <property type="nucleotide sequence ID" value="NZ_RXNR01000008.1"/>
</dbReference>
<evidence type="ECO:0000313" key="3">
    <source>
        <dbReference type="Proteomes" id="UP000276349"/>
    </source>
</evidence>
<feature type="transmembrane region" description="Helical" evidence="1">
    <location>
        <begin position="166"/>
        <end position="185"/>
    </location>
</feature>